<comment type="similarity">
    <text evidence="2 5">Belongs to the PTPS family. QueD subfamily.</text>
</comment>
<reference evidence="8" key="1">
    <citation type="submission" date="2020-07" db="EMBL/GenBank/DDBJ databases">
        <title>Huge and variable diversity of episymbiotic CPR bacteria and DPANN archaea in groundwater ecosystems.</title>
        <authorList>
            <person name="He C.Y."/>
            <person name="Keren R."/>
            <person name="Whittaker M."/>
            <person name="Farag I.F."/>
            <person name="Doudna J."/>
            <person name="Cate J.H.D."/>
            <person name="Banfield J.F."/>
        </authorList>
    </citation>
    <scope>NUCLEOTIDE SEQUENCE</scope>
    <source>
        <strain evidence="8">NC_groundwater_1860_Pr3_B-0.1um_51_7</strain>
    </source>
</reference>
<comment type="caution">
    <text evidence="8">The sequence shown here is derived from an EMBL/GenBank/DDBJ whole genome shotgun (WGS) entry which is preliminary data.</text>
</comment>
<dbReference type="GO" id="GO:0046872">
    <property type="term" value="F:metal ion binding"/>
    <property type="evidence" value="ECO:0007669"/>
    <property type="project" value="UniProtKB-KW"/>
</dbReference>
<dbReference type="InterPro" id="IPR007115">
    <property type="entry name" value="6-PTP_synth/QueD"/>
</dbReference>
<proteinExistence type="inferred from homology"/>
<evidence type="ECO:0000256" key="4">
    <source>
        <dbReference type="ARBA" id="ARBA00048807"/>
    </source>
</evidence>
<feature type="binding site" evidence="7">
    <location>
        <position position="29"/>
    </location>
    <ligand>
        <name>Zn(2+)</name>
        <dbReference type="ChEBI" id="CHEBI:29105"/>
    </ligand>
</feature>
<feature type="active site" description="Charge relay system" evidence="6">
    <location>
        <position position="108"/>
    </location>
</feature>
<gene>
    <name evidence="8" type="primary">queD</name>
    <name evidence="8" type="ORF">HZB08_00210</name>
</gene>
<dbReference type="Gene3D" id="3.30.479.10">
    <property type="entry name" value="6-pyruvoyl tetrahydropterin synthase/QueD"/>
    <property type="match status" value="1"/>
</dbReference>
<name>A0A9D6UJV6_UNCSA</name>
<comment type="cofactor">
    <cofactor evidence="5 7">
        <name>Zn(2+)</name>
        <dbReference type="ChEBI" id="CHEBI:29105"/>
    </cofactor>
    <text evidence="5 7">Binds 1 zinc ion per subunit.</text>
</comment>
<protein>
    <recommendedName>
        <fullName evidence="3 5">6-carboxy-5,6,7,8-tetrahydropterin synthase</fullName>
        <ecNumber evidence="5">4.-.-.-</ecNumber>
    </recommendedName>
</protein>
<dbReference type="GO" id="GO:0070497">
    <property type="term" value="F:6-carboxytetrahydropterin synthase activity"/>
    <property type="evidence" value="ECO:0007669"/>
    <property type="project" value="UniProtKB-EC"/>
</dbReference>
<evidence type="ECO:0000256" key="5">
    <source>
        <dbReference type="PIRNR" id="PIRNR006113"/>
    </source>
</evidence>
<keyword evidence="5 7" id="KW-0862">Zinc</keyword>
<feature type="binding site" evidence="7">
    <location>
        <position position="27"/>
    </location>
    <ligand>
        <name>Zn(2+)</name>
        <dbReference type="ChEBI" id="CHEBI:29105"/>
    </ligand>
</feature>
<dbReference type="PANTHER" id="PTHR12589:SF8">
    <property type="entry name" value="6-CARBOXY-5,6,7,8-TETRAHYDROPTERIN SYNTHASE"/>
    <property type="match status" value="1"/>
</dbReference>
<organism evidence="8 9">
    <name type="scientific">Candidatus Saganbacteria bacterium</name>
    <dbReference type="NCBI Taxonomy" id="2575572"/>
    <lineage>
        <taxon>Bacteria</taxon>
        <taxon>Bacillati</taxon>
        <taxon>Saganbacteria</taxon>
    </lineage>
</organism>
<evidence type="ECO:0000313" key="9">
    <source>
        <dbReference type="Proteomes" id="UP000808761"/>
    </source>
</evidence>
<keyword evidence="5" id="KW-0671">Queuosine biosynthesis</keyword>
<feature type="active site" description="Charge relay system" evidence="6">
    <location>
        <position position="67"/>
    </location>
</feature>
<keyword evidence="5 7" id="KW-0479">Metal-binding</keyword>
<dbReference type="Proteomes" id="UP000808761">
    <property type="component" value="Unassembled WGS sequence"/>
</dbReference>
<sequence length="117" mass="13359">MFELMVEDTFDAAHALRGYSGPCENLHGHTWKVQVFLKGKKLNALGLLEDFKLVKKELEAAISEFDHKLLNDLASFAARNPSCENLAEITFKKLKKRLKMLSKVTVWESSTTYASYY</sequence>
<keyword evidence="5" id="KW-0456">Lyase</keyword>
<evidence type="ECO:0000256" key="3">
    <source>
        <dbReference type="ARBA" id="ARBA00018141"/>
    </source>
</evidence>
<feature type="active site" description="Proton acceptor" evidence="6">
    <location>
        <position position="23"/>
    </location>
</feature>
<comment type="pathway">
    <text evidence="1 5">Purine metabolism; 7-cyano-7-deazaguanine biosynthesis.</text>
</comment>
<evidence type="ECO:0000313" key="8">
    <source>
        <dbReference type="EMBL" id="MBI5078432.1"/>
    </source>
</evidence>
<dbReference type="PIRSF" id="PIRSF006113">
    <property type="entry name" value="PTP_synth"/>
    <property type="match status" value="1"/>
</dbReference>
<dbReference type="Pfam" id="PF01242">
    <property type="entry name" value="PTPS"/>
    <property type="match status" value="1"/>
</dbReference>
<dbReference type="PANTHER" id="PTHR12589">
    <property type="entry name" value="PYRUVOYL TETRAHYDROBIOPTERIN SYNTHASE"/>
    <property type="match status" value="1"/>
</dbReference>
<evidence type="ECO:0000256" key="6">
    <source>
        <dbReference type="PIRSR" id="PIRSR006113-1"/>
    </source>
</evidence>
<dbReference type="AlphaFoldDB" id="A0A9D6UJV6"/>
<dbReference type="SUPFAM" id="SSF55620">
    <property type="entry name" value="Tetrahydrobiopterin biosynthesis enzymes-like"/>
    <property type="match status" value="1"/>
</dbReference>
<feature type="binding site" evidence="7">
    <location>
        <position position="14"/>
    </location>
    <ligand>
        <name>Zn(2+)</name>
        <dbReference type="ChEBI" id="CHEBI:29105"/>
    </ligand>
</feature>
<dbReference type="NCBIfam" id="TIGR03367">
    <property type="entry name" value="queuosine_QueD"/>
    <property type="match status" value="1"/>
</dbReference>
<comment type="catalytic activity">
    <reaction evidence="4 5">
        <text>7,8-dihydroneopterin 3'-triphosphate + H2O = 6-carboxy-5,6,7,8-tetrahydropterin + triphosphate + acetaldehyde + 2 H(+)</text>
        <dbReference type="Rhea" id="RHEA:27966"/>
        <dbReference type="ChEBI" id="CHEBI:15343"/>
        <dbReference type="ChEBI" id="CHEBI:15377"/>
        <dbReference type="ChEBI" id="CHEBI:15378"/>
        <dbReference type="ChEBI" id="CHEBI:18036"/>
        <dbReference type="ChEBI" id="CHEBI:58462"/>
        <dbReference type="ChEBI" id="CHEBI:61032"/>
        <dbReference type="EC" id="4.1.2.50"/>
    </reaction>
</comment>
<dbReference type="EC" id="4.-.-.-" evidence="5"/>
<accession>A0A9D6UJV6</accession>
<dbReference type="InterPro" id="IPR038418">
    <property type="entry name" value="6-PTP_synth/QueD_sf"/>
</dbReference>
<evidence type="ECO:0000256" key="1">
    <source>
        <dbReference type="ARBA" id="ARBA00005061"/>
    </source>
</evidence>
<evidence type="ECO:0000256" key="2">
    <source>
        <dbReference type="ARBA" id="ARBA00008900"/>
    </source>
</evidence>
<dbReference type="EMBL" id="JACRKR010000011">
    <property type="protein sequence ID" value="MBI5078432.1"/>
    <property type="molecule type" value="Genomic_DNA"/>
</dbReference>
<dbReference type="GO" id="GO:0008616">
    <property type="term" value="P:tRNA queuosine(34) biosynthetic process"/>
    <property type="evidence" value="ECO:0007669"/>
    <property type="project" value="UniProtKB-KW"/>
</dbReference>
<evidence type="ECO:0000256" key="7">
    <source>
        <dbReference type="PIRSR" id="PIRSR006113-2"/>
    </source>
</evidence>